<dbReference type="PROSITE" id="PS50297">
    <property type="entry name" value="ANK_REP_REGION"/>
    <property type="match status" value="2"/>
</dbReference>
<evidence type="ECO:0000256" key="3">
    <source>
        <dbReference type="ARBA" id="ARBA00022537"/>
    </source>
</evidence>
<reference evidence="10 11" key="1">
    <citation type="submission" date="2013-11" db="EMBL/GenBank/DDBJ databases">
        <title>Genome sequencing of Stegodyphus mimosarum.</title>
        <authorList>
            <person name="Bechsgaard J."/>
        </authorList>
    </citation>
    <scope>NUCLEOTIDE SEQUENCE [LARGE SCALE GENOMIC DNA]</scope>
</reference>
<accession>A0A087TKJ8</accession>
<keyword evidence="6" id="KW-0800">Toxin</keyword>
<keyword evidence="5" id="KW-0677">Repeat</keyword>
<dbReference type="Pfam" id="PF12796">
    <property type="entry name" value="Ank_2"/>
    <property type="match status" value="1"/>
</dbReference>
<evidence type="ECO:0000256" key="1">
    <source>
        <dbReference type="ARBA" id="ARBA00004175"/>
    </source>
</evidence>
<dbReference type="Pfam" id="PF13857">
    <property type="entry name" value="Ank_5"/>
    <property type="match status" value="1"/>
</dbReference>
<evidence type="ECO:0000256" key="8">
    <source>
        <dbReference type="ARBA" id="ARBA00023298"/>
    </source>
</evidence>
<name>A0A087TKJ8_STEMI</name>
<dbReference type="InterPro" id="IPR002110">
    <property type="entry name" value="Ankyrin_rpt"/>
</dbReference>
<dbReference type="GO" id="GO:0006887">
    <property type="term" value="P:exocytosis"/>
    <property type="evidence" value="ECO:0007669"/>
    <property type="project" value="UniProtKB-KW"/>
</dbReference>
<dbReference type="OMA" id="HKACASG"/>
<evidence type="ECO:0000256" key="5">
    <source>
        <dbReference type="ARBA" id="ARBA00022737"/>
    </source>
</evidence>
<evidence type="ECO:0000256" key="6">
    <source>
        <dbReference type="ARBA" id="ARBA00023028"/>
    </source>
</evidence>
<dbReference type="OrthoDB" id="539213at2759"/>
<evidence type="ECO:0000256" key="2">
    <source>
        <dbReference type="ARBA" id="ARBA00022483"/>
    </source>
</evidence>
<feature type="non-terminal residue" evidence="10">
    <location>
        <position position="178"/>
    </location>
</feature>
<gene>
    <name evidence="10" type="ORF">X975_12942</name>
</gene>
<dbReference type="InterPro" id="IPR050889">
    <property type="entry name" value="Dendritic_Spine_Reg/Scaffold"/>
</dbReference>
<feature type="repeat" description="ANK" evidence="9">
    <location>
        <begin position="90"/>
        <end position="122"/>
    </location>
</feature>
<keyword evidence="2" id="KW-0268">Exocytosis</keyword>
<dbReference type="GO" id="GO:0044218">
    <property type="term" value="C:other organism cell membrane"/>
    <property type="evidence" value="ECO:0007669"/>
    <property type="project" value="UniProtKB-KW"/>
</dbReference>
<evidence type="ECO:0000313" key="10">
    <source>
        <dbReference type="EMBL" id="KFM65637.1"/>
    </source>
</evidence>
<keyword evidence="8" id="KW-0472">Membrane</keyword>
<keyword evidence="11" id="KW-1185">Reference proteome</keyword>
<dbReference type="AlphaFoldDB" id="A0A087TKJ8"/>
<proteinExistence type="predicted"/>
<dbReference type="EMBL" id="KK115653">
    <property type="protein sequence ID" value="KFM65637.1"/>
    <property type="molecule type" value="Genomic_DNA"/>
</dbReference>
<dbReference type="SMART" id="SM00248">
    <property type="entry name" value="ANK"/>
    <property type="match status" value="4"/>
</dbReference>
<dbReference type="Proteomes" id="UP000054359">
    <property type="component" value="Unassembled WGS sequence"/>
</dbReference>
<dbReference type="PROSITE" id="PS50088">
    <property type="entry name" value="ANK_REPEAT"/>
    <property type="match status" value="2"/>
</dbReference>
<dbReference type="PANTHER" id="PTHR24166">
    <property type="entry name" value="ROLLING PEBBLES, ISOFORM B"/>
    <property type="match status" value="1"/>
</dbReference>
<organism evidence="10 11">
    <name type="scientific">Stegodyphus mimosarum</name>
    <name type="common">African social velvet spider</name>
    <dbReference type="NCBI Taxonomy" id="407821"/>
    <lineage>
        <taxon>Eukaryota</taxon>
        <taxon>Metazoa</taxon>
        <taxon>Ecdysozoa</taxon>
        <taxon>Arthropoda</taxon>
        <taxon>Chelicerata</taxon>
        <taxon>Arachnida</taxon>
        <taxon>Araneae</taxon>
        <taxon>Araneomorphae</taxon>
        <taxon>Entelegynae</taxon>
        <taxon>Eresoidea</taxon>
        <taxon>Eresidae</taxon>
        <taxon>Stegodyphus</taxon>
    </lineage>
</organism>
<dbReference type="SUPFAM" id="SSF48403">
    <property type="entry name" value="Ankyrin repeat"/>
    <property type="match status" value="1"/>
</dbReference>
<feature type="repeat" description="ANK" evidence="9">
    <location>
        <begin position="57"/>
        <end position="89"/>
    </location>
</feature>
<dbReference type="InterPro" id="IPR036770">
    <property type="entry name" value="Ankyrin_rpt-contain_sf"/>
</dbReference>
<sequence length="178" mass="19265">MSEECCSGHISGVPSVHQTLDEMAFERGIWSAAMDGNVEKLKHFLSKGVDPSICDPSGYTALHYAARHGKETACKILLSHRANPNAQTHGGATPLLRAAYVGHTNIISLLLQYNADPSISDSDGKTPLHKAAEGQRFAAANILVTVRPELKSITDKRGLTPMQYVDTKNTELLKLLCV</sequence>
<evidence type="ECO:0000313" key="11">
    <source>
        <dbReference type="Proteomes" id="UP000054359"/>
    </source>
</evidence>
<protein>
    <submittedName>
        <fullName evidence="10">Ankyrin repeat domain-containing protein 39</fullName>
    </submittedName>
</protein>
<keyword evidence="7 9" id="KW-0040">ANK repeat</keyword>
<dbReference type="GO" id="GO:0044231">
    <property type="term" value="C:host cell presynaptic membrane"/>
    <property type="evidence" value="ECO:0007669"/>
    <property type="project" value="UniProtKB-KW"/>
</dbReference>
<keyword evidence="6" id="KW-0638">Presynaptic neurotoxin</keyword>
<keyword evidence="3" id="KW-1052">Target cell membrane</keyword>
<evidence type="ECO:0000256" key="4">
    <source>
        <dbReference type="ARBA" id="ARBA00022699"/>
    </source>
</evidence>
<evidence type="ECO:0000256" key="9">
    <source>
        <dbReference type="PROSITE-ProRule" id="PRU00023"/>
    </source>
</evidence>
<keyword evidence="8" id="KW-1053">Target membrane</keyword>
<dbReference type="STRING" id="407821.A0A087TKJ8"/>
<dbReference type="PANTHER" id="PTHR24166:SF48">
    <property type="entry name" value="PROTEIN VAPYRIN"/>
    <property type="match status" value="1"/>
</dbReference>
<keyword evidence="4" id="KW-0528">Neurotoxin</keyword>
<comment type="subcellular location">
    <subcellularLocation>
        <location evidence="1">Target cell membrane</location>
    </subcellularLocation>
</comment>
<evidence type="ECO:0000256" key="7">
    <source>
        <dbReference type="ARBA" id="ARBA00023043"/>
    </source>
</evidence>
<dbReference type="PRINTS" id="PR01415">
    <property type="entry name" value="ANKYRIN"/>
</dbReference>
<dbReference type="Gene3D" id="1.25.40.20">
    <property type="entry name" value="Ankyrin repeat-containing domain"/>
    <property type="match status" value="1"/>
</dbReference>